<dbReference type="WBParaSite" id="SPAL_0001374500.1">
    <property type="protein sequence ID" value="SPAL_0001374500.1"/>
    <property type="gene ID" value="SPAL_0001374500"/>
</dbReference>
<dbReference type="STRING" id="174720.A0A0N5C730"/>
<accession>A0A0N5C730</accession>
<evidence type="ECO:0000313" key="1">
    <source>
        <dbReference type="Proteomes" id="UP000046392"/>
    </source>
</evidence>
<protein>
    <submittedName>
        <fullName evidence="2">ShKT domain-containing protein</fullName>
    </submittedName>
</protein>
<name>A0A0N5C730_STREA</name>
<evidence type="ECO:0000313" key="2">
    <source>
        <dbReference type="WBParaSite" id="SPAL_0001374500.1"/>
    </source>
</evidence>
<dbReference type="Proteomes" id="UP000046392">
    <property type="component" value="Unplaced"/>
</dbReference>
<keyword evidence="1" id="KW-1185">Reference proteome</keyword>
<proteinExistence type="predicted"/>
<dbReference type="AlphaFoldDB" id="A0A0N5C730"/>
<reference evidence="2" key="1">
    <citation type="submission" date="2017-02" db="UniProtKB">
        <authorList>
            <consortium name="WormBaseParasite"/>
        </authorList>
    </citation>
    <scope>IDENTIFICATION</scope>
</reference>
<sequence length="576" mass="65083">MAGVNVNDKIFTCRKLPLICSEQLKSYLMVNGHSLDEFQINEPQGPPITKKFNDHLLNTYKSPPALEPHPPSIAPTDQIDNSINSLSINNQEFIVDIPPSTTPYIDQAKKYEEDVTSQVDEPFIAQNNVYDNQFVKPTPSPYYRPEVVSTILNYPTTPTLTPPPSPIQISNVAIDNYGIPNPPSMPSINVAPQMPSINVEPQMPSMNLEPQIPSINVEPLMPSFNVQPELPSFSNQPQMPSYNTQTEVPSFNVQPEMPSINAQPQISTINVEPHIPLLNIQQQIPSIKVDPSPLYIPSTINYNQKPEPTPFHIPTPVFTYNLHNQDNQPPSFGPIQQPPSSLYIPSTINYNQKPEPTPFHIPTPVFTYNLHNQDNQPPSFGPIQQPSPYSKINNYKAKKRPQHVPTSLSKYGYYNDGYSYKKNTWKQANKKLKKKVLYSDSGFFNGLRDLSKKCCTWALNGMCDGYWQRIRLICPKSCGTVVCSTGDGKTGCNRAIDVNVYDCERQNEYYLGVQRDPLNGGLSRPLYNHLNNYESTSIGYQKNAYDNDNINLYSGNAYSIENEMIGWKKMFRSKRS</sequence>
<organism evidence="1 2">
    <name type="scientific">Strongyloides papillosus</name>
    <name type="common">Intestinal threadworm</name>
    <dbReference type="NCBI Taxonomy" id="174720"/>
    <lineage>
        <taxon>Eukaryota</taxon>
        <taxon>Metazoa</taxon>
        <taxon>Ecdysozoa</taxon>
        <taxon>Nematoda</taxon>
        <taxon>Chromadorea</taxon>
        <taxon>Rhabditida</taxon>
        <taxon>Tylenchina</taxon>
        <taxon>Panagrolaimomorpha</taxon>
        <taxon>Strongyloidoidea</taxon>
        <taxon>Strongyloididae</taxon>
        <taxon>Strongyloides</taxon>
    </lineage>
</organism>